<gene>
    <name evidence="2" type="ORF">ACE1CI_17870</name>
</gene>
<keyword evidence="3" id="KW-1185">Reference proteome</keyword>
<dbReference type="Proteomes" id="UP001576784">
    <property type="component" value="Unassembled WGS sequence"/>
</dbReference>
<protein>
    <submittedName>
        <fullName evidence="2">Uncharacterized protein</fullName>
    </submittedName>
</protein>
<proteinExistence type="predicted"/>
<feature type="chain" id="PRO_5045494249" evidence="1">
    <location>
        <begin position="31"/>
        <end position="264"/>
    </location>
</feature>
<sequence length="264" mass="28223">MKVTQKIYLLSTLTAIILSCGIAGCKSALAADLTPSSLMANKETKVRDRGAIKFQSGATSATVQGDLPLKDDVDRYTLRAFAGQPANINISSPGQKVLLTIVDPNGNPIVRYQGGVARWSGKLPASGTYIIEAIADGGTSPYNLRVNIQPVNESNPQTYNQGAIQFQPNSTSTTVRGNLVNTNDRDRYTFVASEGQFARININSPERNVVLSLIAPNGEPLLRSNVDSPVWFGALPMSGTYTVYAKAIGGSSPYALNLNIVSRE</sequence>
<evidence type="ECO:0000256" key="1">
    <source>
        <dbReference type="SAM" id="SignalP"/>
    </source>
</evidence>
<reference evidence="2 3" key="1">
    <citation type="submission" date="2024-09" db="EMBL/GenBank/DDBJ databases">
        <title>Floridaenema gen nov. (Aerosakkonemataceae, Aerosakkonematales ord. nov., Cyanobacteria) from benthic tropical and subtropical fresh waters, with the description of four new species.</title>
        <authorList>
            <person name="Moretto J.A."/>
            <person name="Berthold D.E."/>
            <person name="Lefler F.W."/>
            <person name="Huang I.-S."/>
            <person name="Laughinghouse H. IV."/>
        </authorList>
    </citation>
    <scope>NUCLEOTIDE SEQUENCE [LARGE SCALE GENOMIC DNA]</scope>
    <source>
        <strain evidence="2 3">BLCC-F50</strain>
    </source>
</reference>
<evidence type="ECO:0000313" key="3">
    <source>
        <dbReference type="Proteomes" id="UP001576784"/>
    </source>
</evidence>
<organism evidence="2 3">
    <name type="scientific">Floridaenema flaviceps BLCC-F50</name>
    <dbReference type="NCBI Taxonomy" id="3153642"/>
    <lineage>
        <taxon>Bacteria</taxon>
        <taxon>Bacillati</taxon>
        <taxon>Cyanobacteriota</taxon>
        <taxon>Cyanophyceae</taxon>
        <taxon>Oscillatoriophycideae</taxon>
        <taxon>Aerosakkonematales</taxon>
        <taxon>Aerosakkonemataceae</taxon>
        <taxon>Floridanema</taxon>
        <taxon>Floridanema flaviceps</taxon>
    </lineage>
</organism>
<feature type="signal peptide" evidence="1">
    <location>
        <begin position="1"/>
        <end position="30"/>
    </location>
</feature>
<keyword evidence="1" id="KW-0732">Signal</keyword>
<dbReference type="PROSITE" id="PS51257">
    <property type="entry name" value="PROKAR_LIPOPROTEIN"/>
    <property type="match status" value="1"/>
</dbReference>
<dbReference type="SUPFAM" id="SSF89260">
    <property type="entry name" value="Collagen-binding domain"/>
    <property type="match status" value="1"/>
</dbReference>
<dbReference type="Gene3D" id="2.60.120.380">
    <property type="match status" value="2"/>
</dbReference>
<name>A0ABV4XSZ0_9CYAN</name>
<evidence type="ECO:0000313" key="2">
    <source>
        <dbReference type="EMBL" id="MFB2894781.1"/>
    </source>
</evidence>
<dbReference type="RefSeq" id="WP_413264425.1">
    <property type="nucleotide sequence ID" value="NZ_JBHFNR010000131.1"/>
</dbReference>
<accession>A0ABV4XSZ0</accession>
<comment type="caution">
    <text evidence="2">The sequence shown here is derived from an EMBL/GenBank/DDBJ whole genome shotgun (WGS) entry which is preliminary data.</text>
</comment>
<dbReference type="EMBL" id="JBHFNR010000131">
    <property type="protein sequence ID" value="MFB2894781.1"/>
    <property type="molecule type" value="Genomic_DNA"/>
</dbReference>